<keyword evidence="2" id="KW-1185">Reference proteome</keyword>
<gene>
    <name evidence="1" type="ORF">Q8A67_002417</name>
</gene>
<dbReference type="Proteomes" id="UP001187343">
    <property type="component" value="Unassembled WGS sequence"/>
</dbReference>
<protein>
    <submittedName>
        <fullName evidence="1">Uncharacterized protein</fullName>
    </submittedName>
</protein>
<dbReference type="AlphaFoldDB" id="A0AA88TWT1"/>
<evidence type="ECO:0000313" key="1">
    <source>
        <dbReference type="EMBL" id="KAK2914018.1"/>
    </source>
</evidence>
<comment type="caution">
    <text evidence="1">The sequence shown here is derived from an EMBL/GenBank/DDBJ whole genome shotgun (WGS) entry which is preliminary data.</text>
</comment>
<proteinExistence type="predicted"/>
<sequence>MKCFKNGVITPDSSYKALPLGGGGEQLKEVMGMPPVRPLIDHVCSCPFICSLAGFDWPRGLYTVHPNRSPDSASDQRAGYPRLGKSFTLRDRASGCTELESTAASNPATLRHCSDSPGYF</sequence>
<accession>A0AA88TWT1</accession>
<organism evidence="1 2">
    <name type="scientific">Cirrhinus molitorella</name>
    <name type="common">mud carp</name>
    <dbReference type="NCBI Taxonomy" id="172907"/>
    <lineage>
        <taxon>Eukaryota</taxon>
        <taxon>Metazoa</taxon>
        <taxon>Chordata</taxon>
        <taxon>Craniata</taxon>
        <taxon>Vertebrata</taxon>
        <taxon>Euteleostomi</taxon>
        <taxon>Actinopterygii</taxon>
        <taxon>Neopterygii</taxon>
        <taxon>Teleostei</taxon>
        <taxon>Ostariophysi</taxon>
        <taxon>Cypriniformes</taxon>
        <taxon>Cyprinidae</taxon>
        <taxon>Labeoninae</taxon>
        <taxon>Labeonini</taxon>
        <taxon>Cirrhinus</taxon>
    </lineage>
</organism>
<name>A0AA88TWT1_9TELE</name>
<dbReference type="EMBL" id="JAUYZG010000002">
    <property type="protein sequence ID" value="KAK2914018.1"/>
    <property type="molecule type" value="Genomic_DNA"/>
</dbReference>
<reference evidence="1" key="1">
    <citation type="submission" date="2023-08" db="EMBL/GenBank/DDBJ databases">
        <title>Chromosome-level Genome Assembly of mud carp (Cirrhinus molitorella).</title>
        <authorList>
            <person name="Liu H."/>
        </authorList>
    </citation>
    <scope>NUCLEOTIDE SEQUENCE</scope>
    <source>
        <strain evidence="1">Prfri</strain>
        <tissue evidence="1">Muscle</tissue>
    </source>
</reference>
<evidence type="ECO:0000313" key="2">
    <source>
        <dbReference type="Proteomes" id="UP001187343"/>
    </source>
</evidence>